<proteinExistence type="predicted"/>
<sequence length="62" mass="6646">MTEAAEISRRTVTVEEAGQLLGIGRNQAYEGVRRGQIPSIKIGKRLLVPKAALEKLLSGEAA</sequence>
<name>A0A2P9APQ9_9HYPH</name>
<dbReference type="InterPro" id="IPR041657">
    <property type="entry name" value="HTH_17"/>
</dbReference>
<evidence type="ECO:0000313" key="2">
    <source>
        <dbReference type="EMBL" id="SJM33125.1"/>
    </source>
</evidence>
<dbReference type="InterPro" id="IPR038148">
    <property type="entry name" value="Tn1545/Tn916_Xis"/>
</dbReference>
<gene>
    <name evidence="2" type="ORF">BQ8482_340021</name>
</gene>
<dbReference type="RefSeq" id="WP_123149934.1">
    <property type="nucleotide sequence ID" value="NZ_FUIG01000042.1"/>
</dbReference>
<dbReference type="AlphaFoldDB" id="A0A2P9APQ9"/>
<reference evidence="3" key="1">
    <citation type="submission" date="2016-12" db="EMBL/GenBank/DDBJ databases">
        <authorList>
            <person name="Brunel B."/>
        </authorList>
    </citation>
    <scope>NUCLEOTIDE SEQUENCE [LARGE SCALE GENOMIC DNA]</scope>
</reference>
<dbReference type="InterPro" id="IPR010093">
    <property type="entry name" value="SinI_DNA-bd"/>
</dbReference>
<protein>
    <recommendedName>
        <fullName evidence="1">Helix-turn-helix domain-containing protein</fullName>
    </recommendedName>
</protein>
<dbReference type="Pfam" id="PF12728">
    <property type="entry name" value="HTH_17"/>
    <property type="match status" value="1"/>
</dbReference>
<organism evidence="2 3">
    <name type="scientific">Mesorhizobium delmotii</name>
    <dbReference type="NCBI Taxonomy" id="1631247"/>
    <lineage>
        <taxon>Bacteria</taxon>
        <taxon>Pseudomonadati</taxon>
        <taxon>Pseudomonadota</taxon>
        <taxon>Alphaproteobacteria</taxon>
        <taxon>Hyphomicrobiales</taxon>
        <taxon>Phyllobacteriaceae</taxon>
        <taxon>Mesorhizobium</taxon>
    </lineage>
</organism>
<feature type="domain" description="Helix-turn-helix" evidence="1">
    <location>
        <begin position="12"/>
        <end position="58"/>
    </location>
</feature>
<evidence type="ECO:0000313" key="3">
    <source>
        <dbReference type="Proteomes" id="UP000245698"/>
    </source>
</evidence>
<dbReference type="Gene3D" id="3.90.105.50">
    <property type="match status" value="1"/>
</dbReference>
<dbReference type="EMBL" id="FUIG01000042">
    <property type="protein sequence ID" value="SJM33125.1"/>
    <property type="molecule type" value="Genomic_DNA"/>
</dbReference>
<keyword evidence="3" id="KW-1185">Reference proteome</keyword>
<dbReference type="NCBIfam" id="TIGR01764">
    <property type="entry name" value="excise"/>
    <property type="match status" value="1"/>
</dbReference>
<dbReference type="GO" id="GO:0003677">
    <property type="term" value="F:DNA binding"/>
    <property type="evidence" value="ECO:0007669"/>
    <property type="project" value="InterPro"/>
</dbReference>
<evidence type="ECO:0000259" key="1">
    <source>
        <dbReference type="Pfam" id="PF12728"/>
    </source>
</evidence>
<accession>A0A2P9APQ9</accession>
<dbReference type="Proteomes" id="UP000245698">
    <property type="component" value="Unassembled WGS sequence"/>
</dbReference>